<reference evidence="2 3" key="1">
    <citation type="journal article" date="2021" name="Plant Biotechnol. J.">
        <title>Multi-omics assisted identification of the key and species-specific regulatory components of drought-tolerant mechanisms in Gossypium stocksii.</title>
        <authorList>
            <person name="Yu D."/>
            <person name="Ke L."/>
            <person name="Zhang D."/>
            <person name="Wu Y."/>
            <person name="Sun Y."/>
            <person name="Mei J."/>
            <person name="Sun J."/>
            <person name="Sun Y."/>
        </authorList>
    </citation>
    <scope>NUCLEOTIDE SEQUENCE [LARGE SCALE GENOMIC DNA]</scope>
    <source>
        <strain evidence="3">cv. E1</strain>
        <tissue evidence="2">Leaf</tissue>
    </source>
</reference>
<protein>
    <submittedName>
        <fullName evidence="2">Uncharacterized protein</fullName>
    </submittedName>
</protein>
<feature type="compositionally biased region" description="Basic and acidic residues" evidence="1">
    <location>
        <begin position="34"/>
        <end position="47"/>
    </location>
</feature>
<evidence type="ECO:0000313" key="2">
    <source>
        <dbReference type="EMBL" id="KAH1120624.1"/>
    </source>
</evidence>
<gene>
    <name evidence="2" type="ORF">J1N35_003784</name>
</gene>
<feature type="region of interest" description="Disordered" evidence="1">
    <location>
        <begin position="33"/>
        <end position="111"/>
    </location>
</feature>
<organism evidence="2 3">
    <name type="scientific">Gossypium stocksii</name>
    <dbReference type="NCBI Taxonomy" id="47602"/>
    <lineage>
        <taxon>Eukaryota</taxon>
        <taxon>Viridiplantae</taxon>
        <taxon>Streptophyta</taxon>
        <taxon>Embryophyta</taxon>
        <taxon>Tracheophyta</taxon>
        <taxon>Spermatophyta</taxon>
        <taxon>Magnoliopsida</taxon>
        <taxon>eudicotyledons</taxon>
        <taxon>Gunneridae</taxon>
        <taxon>Pentapetalae</taxon>
        <taxon>rosids</taxon>
        <taxon>malvids</taxon>
        <taxon>Malvales</taxon>
        <taxon>Malvaceae</taxon>
        <taxon>Malvoideae</taxon>
        <taxon>Gossypium</taxon>
    </lineage>
</organism>
<dbReference type="AlphaFoldDB" id="A0A9D3WA82"/>
<name>A0A9D3WA82_9ROSI</name>
<evidence type="ECO:0000256" key="1">
    <source>
        <dbReference type="SAM" id="MobiDB-lite"/>
    </source>
</evidence>
<keyword evidence="3" id="KW-1185">Reference proteome</keyword>
<dbReference type="EMBL" id="JAIQCV010000002">
    <property type="protein sequence ID" value="KAH1120624.1"/>
    <property type="molecule type" value="Genomic_DNA"/>
</dbReference>
<feature type="compositionally biased region" description="Basic and acidic residues" evidence="1">
    <location>
        <begin position="76"/>
        <end position="90"/>
    </location>
</feature>
<dbReference type="Proteomes" id="UP000828251">
    <property type="component" value="Unassembled WGS sequence"/>
</dbReference>
<evidence type="ECO:0000313" key="3">
    <source>
        <dbReference type="Proteomes" id="UP000828251"/>
    </source>
</evidence>
<feature type="compositionally biased region" description="Basic and acidic residues" evidence="1">
    <location>
        <begin position="54"/>
        <end position="63"/>
    </location>
</feature>
<proteinExistence type="predicted"/>
<accession>A0A9D3WA82</accession>
<sequence length="111" mass="13017">MDSFLFGARAKLGLYTMYAMNCFLLLHNEQYSNKNDHLPKTKGDSAKKNSRFGHSREEKQRDERRKHRATTTVVENDNKGAAMEKMRMGRAEIQPQRRKKRRTEGTAQEQK</sequence>
<comment type="caution">
    <text evidence="2">The sequence shown here is derived from an EMBL/GenBank/DDBJ whole genome shotgun (WGS) entry which is preliminary data.</text>
</comment>